<evidence type="ECO:0000256" key="2">
    <source>
        <dbReference type="ARBA" id="ARBA00022670"/>
    </source>
</evidence>
<keyword evidence="3" id="KW-0378">Hydrolase</keyword>
<keyword evidence="4" id="KW-0788">Thiol protease</keyword>
<evidence type="ECO:0000313" key="8">
    <source>
        <dbReference type="Proteomes" id="UP000275368"/>
    </source>
</evidence>
<comment type="similarity">
    <text evidence="5">Belongs to the Prp family.</text>
</comment>
<dbReference type="Pfam" id="PF04327">
    <property type="entry name" value="Peptidase_Prp"/>
    <property type="match status" value="1"/>
</dbReference>
<evidence type="ECO:0000256" key="3">
    <source>
        <dbReference type="ARBA" id="ARBA00022801"/>
    </source>
</evidence>
<dbReference type="InterPro" id="IPR007422">
    <property type="entry name" value="Peptidase_Prp"/>
</dbReference>
<dbReference type="GO" id="GO:0006508">
    <property type="term" value="P:proteolysis"/>
    <property type="evidence" value="ECO:0007669"/>
    <property type="project" value="UniProtKB-KW"/>
</dbReference>
<dbReference type="InterPro" id="IPR036764">
    <property type="entry name" value="Peptidase_Prp_sf"/>
</dbReference>
<dbReference type="RefSeq" id="WP_125653635.1">
    <property type="nucleotide sequence ID" value="NZ_AP019308.1"/>
</dbReference>
<dbReference type="Proteomes" id="UP000275368">
    <property type="component" value="Chromosome"/>
</dbReference>
<organism evidence="7 8">
    <name type="scientific">Paenibacillus baekrokdamisoli</name>
    <dbReference type="NCBI Taxonomy" id="1712516"/>
    <lineage>
        <taxon>Bacteria</taxon>
        <taxon>Bacillati</taxon>
        <taxon>Bacillota</taxon>
        <taxon>Bacilli</taxon>
        <taxon>Bacillales</taxon>
        <taxon>Paenibacillaceae</taxon>
        <taxon>Paenibacillus</taxon>
    </lineage>
</organism>
<name>A0A3G9J3H0_9BACL</name>
<dbReference type="PANTHER" id="PTHR39178:SF1">
    <property type="entry name" value="RIBOSOMAL-PROCESSING CYSTEINE PROTEASE PRP"/>
    <property type="match status" value="1"/>
</dbReference>
<accession>A0A3G9J3H0</accession>
<keyword evidence="1" id="KW-0690">Ribosome biogenesis</keyword>
<dbReference type="AlphaFoldDB" id="A0A3G9J3H0"/>
<dbReference type="SUPFAM" id="SSF118010">
    <property type="entry name" value="TM1457-like"/>
    <property type="match status" value="1"/>
</dbReference>
<evidence type="ECO:0000256" key="5">
    <source>
        <dbReference type="ARBA" id="ARBA00044503"/>
    </source>
</evidence>
<dbReference type="PANTHER" id="PTHR39178">
    <property type="entry name" value="HYPOTHETICAL RIBOSOME-ASSOCIATED PROTEIN"/>
    <property type="match status" value="1"/>
</dbReference>
<evidence type="ECO:0000256" key="4">
    <source>
        <dbReference type="ARBA" id="ARBA00022807"/>
    </source>
</evidence>
<dbReference type="GO" id="GO:0042254">
    <property type="term" value="P:ribosome biogenesis"/>
    <property type="evidence" value="ECO:0007669"/>
    <property type="project" value="UniProtKB-KW"/>
</dbReference>
<evidence type="ECO:0000256" key="1">
    <source>
        <dbReference type="ARBA" id="ARBA00022517"/>
    </source>
</evidence>
<evidence type="ECO:0000256" key="6">
    <source>
        <dbReference type="ARBA" id="ARBA00044538"/>
    </source>
</evidence>
<gene>
    <name evidence="7" type="primary">ysxB</name>
    <name evidence="7" type="ORF">Back11_06080</name>
</gene>
<keyword evidence="8" id="KW-1185">Reference proteome</keyword>
<dbReference type="EMBL" id="AP019308">
    <property type="protein sequence ID" value="BBH19263.1"/>
    <property type="molecule type" value="Genomic_DNA"/>
</dbReference>
<dbReference type="Gene3D" id="3.30.70.1490">
    <property type="entry name" value="Cysteine protease Prp"/>
    <property type="match status" value="1"/>
</dbReference>
<dbReference type="GO" id="GO:0008234">
    <property type="term" value="F:cysteine-type peptidase activity"/>
    <property type="evidence" value="ECO:0007669"/>
    <property type="project" value="UniProtKB-KW"/>
</dbReference>
<evidence type="ECO:0000313" key="7">
    <source>
        <dbReference type="EMBL" id="BBH19263.1"/>
    </source>
</evidence>
<keyword evidence="2" id="KW-0645">Protease</keyword>
<sequence>MITVTIVRQSADDKQIVSFAIEGHAKFANPGKDIICAGVSAVSVGTVNAIEQLAGLALPASMKNGWLQSDIPLQSDPSVNERVQLLLESMIVMLNTIAASYGKYVVIRHKIFE</sequence>
<dbReference type="KEGG" id="pbk:Back11_06080"/>
<reference evidence="7 8" key="1">
    <citation type="submission" date="2018-11" db="EMBL/GenBank/DDBJ databases">
        <title>Complete genome sequence of Paenibacillus baekrokdamisoli strain KCTC 33723.</title>
        <authorList>
            <person name="Kang S.W."/>
            <person name="Lee K.C."/>
            <person name="Kim K.K."/>
            <person name="Kim J.S."/>
            <person name="Kim D.S."/>
            <person name="Ko S.H."/>
            <person name="Yang S.H."/>
            <person name="Lee J.S."/>
        </authorList>
    </citation>
    <scope>NUCLEOTIDE SEQUENCE [LARGE SCALE GENOMIC DNA]</scope>
    <source>
        <strain evidence="7 8">KCTC 33723</strain>
    </source>
</reference>
<dbReference type="CDD" id="cd16332">
    <property type="entry name" value="Prp-like"/>
    <property type="match status" value="1"/>
</dbReference>
<proteinExistence type="inferred from homology"/>
<dbReference type="OrthoDB" id="48998at2"/>
<protein>
    <recommendedName>
        <fullName evidence="6">Ribosomal processing cysteine protease Prp</fullName>
    </recommendedName>
</protein>